<keyword evidence="4" id="KW-1185">Reference proteome</keyword>
<dbReference type="EMBL" id="MWIH01000002">
    <property type="protein sequence ID" value="OQO94816.1"/>
    <property type="molecule type" value="Genomic_DNA"/>
</dbReference>
<comment type="caution">
    <text evidence="3">The sequence shown here is derived from an EMBL/GenBank/DDBJ whole genome shotgun (WGS) entry which is preliminary data.</text>
</comment>
<evidence type="ECO:0000313" key="3">
    <source>
        <dbReference type="EMBL" id="OQO94816.1"/>
    </source>
</evidence>
<protein>
    <submittedName>
        <fullName evidence="3">Uncharacterized protein</fullName>
    </submittedName>
</protein>
<dbReference type="AlphaFoldDB" id="A0A1V9ACP7"/>
<keyword evidence="2" id="KW-1133">Transmembrane helix</keyword>
<organism evidence="3 4">
    <name type="scientific">Saccharomonospora piscinae</name>
    <dbReference type="NCBI Taxonomy" id="687388"/>
    <lineage>
        <taxon>Bacteria</taxon>
        <taxon>Bacillati</taxon>
        <taxon>Actinomycetota</taxon>
        <taxon>Actinomycetes</taxon>
        <taxon>Pseudonocardiales</taxon>
        <taxon>Pseudonocardiaceae</taxon>
        <taxon>Saccharomonospora</taxon>
    </lineage>
</organism>
<feature type="region of interest" description="Disordered" evidence="1">
    <location>
        <begin position="154"/>
        <end position="208"/>
    </location>
</feature>
<dbReference type="STRING" id="1962155.B1813_01655"/>
<evidence type="ECO:0000256" key="2">
    <source>
        <dbReference type="SAM" id="Phobius"/>
    </source>
</evidence>
<keyword evidence="2" id="KW-0472">Membrane</keyword>
<evidence type="ECO:0000256" key="1">
    <source>
        <dbReference type="SAM" id="MobiDB-lite"/>
    </source>
</evidence>
<keyword evidence="2" id="KW-0812">Transmembrane</keyword>
<feature type="compositionally biased region" description="Pro residues" evidence="1">
    <location>
        <begin position="198"/>
        <end position="208"/>
    </location>
</feature>
<accession>A0A1V9ACP7</accession>
<feature type="transmembrane region" description="Helical" evidence="2">
    <location>
        <begin position="55"/>
        <end position="74"/>
    </location>
</feature>
<sequence length="208" mass="20806">MVAAALTVLGTFLPLFRGELSALGSVQFDLAITAWGFDTNAPVQEGGVANNGIPLSVAAALLLVAAVLVAVPALRRRPTPMGRLACGMSAAFLAGITVAVVMQSLSWLETFRATGDTGAVPEVGLETGLGAGLWLLVGATVLALAAVWLAPPPGASTADREPITPRYGFPAPGGGQAPGSQPGPQPGPQHGSQSGQPPASPPPAQPPR</sequence>
<gene>
    <name evidence="3" type="ORF">B1813_01655</name>
</gene>
<dbReference type="Proteomes" id="UP000192591">
    <property type="component" value="Unassembled WGS sequence"/>
</dbReference>
<name>A0A1V9ACP7_SACPI</name>
<evidence type="ECO:0000313" key="4">
    <source>
        <dbReference type="Proteomes" id="UP000192591"/>
    </source>
</evidence>
<reference evidence="3 4" key="1">
    <citation type="submission" date="2017-02" db="EMBL/GenBank/DDBJ databases">
        <title>Draft genome of Saccharomonospora sp. 154.</title>
        <authorList>
            <person name="Alonso-Carmona G.S."/>
            <person name="De La Haba R."/>
            <person name="Vera-Gargallo B."/>
            <person name="Sandoval-Trujillo A.H."/>
            <person name="Ramirez-Duran N."/>
            <person name="Ventosa A."/>
        </authorList>
    </citation>
    <scope>NUCLEOTIDE SEQUENCE [LARGE SCALE GENOMIC DNA]</scope>
    <source>
        <strain evidence="3 4">LRS4.154</strain>
    </source>
</reference>
<feature type="compositionally biased region" description="Low complexity" evidence="1">
    <location>
        <begin position="188"/>
        <end position="197"/>
    </location>
</feature>
<feature type="transmembrane region" description="Helical" evidence="2">
    <location>
        <begin position="128"/>
        <end position="150"/>
    </location>
</feature>
<proteinExistence type="predicted"/>
<feature type="transmembrane region" description="Helical" evidence="2">
    <location>
        <begin position="86"/>
        <end position="108"/>
    </location>
</feature>